<feature type="domain" description="DUF6596" evidence="6">
    <location>
        <begin position="187"/>
        <end position="285"/>
    </location>
</feature>
<evidence type="ECO:0000259" key="6">
    <source>
        <dbReference type="Pfam" id="PF20239"/>
    </source>
</evidence>
<dbReference type="PANTHER" id="PTHR47756:SF2">
    <property type="entry name" value="BLL6612 PROTEIN"/>
    <property type="match status" value="1"/>
</dbReference>
<dbReference type="Gene3D" id="1.10.1740.10">
    <property type="match status" value="1"/>
</dbReference>
<dbReference type="InterPro" id="IPR013324">
    <property type="entry name" value="RNA_pol_sigma_r3/r4-like"/>
</dbReference>
<dbReference type="AlphaFoldDB" id="A0A543HFY0"/>
<reference evidence="7 8" key="1">
    <citation type="submission" date="2019-06" db="EMBL/GenBank/DDBJ databases">
        <title>Genome sequencing of plant associated microbes to promote plant fitness in Sorghum bicolor and Oryza sativa.</title>
        <authorList>
            <person name="Coleman-Derr D."/>
        </authorList>
    </citation>
    <scope>NUCLEOTIDE SEQUENCE [LARGE SCALE GENOMIC DNA]</scope>
    <source>
        <strain evidence="7 8">KV-663</strain>
    </source>
</reference>
<dbReference type="InterPro" id="IPR036388">
    <property type="entry name" value="WH-like_DNA-bd_sf"/>
</dbReference>
<dbReference type="Proteomes" id="UP000316747">
    <property type="component" value="Unassembled WGS sequence"/>
</dbReference>
<evidence type="ECO:0000256" key="2">
    <source>
        <dbReference type="ARBA" id="ARBA00023015"/>
    </source>
</evidence>
<sequence length="427" mass="45650">MPLGPGEFEEAWPRIVRALASFTGSLDDAEEYAAEAVARAAAHENGGGGPIESYAAWCTSVAKRAWLDDARRRTVLERLAPELARSDTDLTAAPVTDRTAMDADDLSRAGLDDRLALLFVACDEAISPASRMVLALRVVCGLTVPQIGSHLGIQETAAAARLTRAKRALSEARGSFHIPDASERRRRLPVVLACVAGMFTVAHRTVLDPADAVADTGRQALSIADAVVAAYPSDTEVRGLRAVIRLGLARRPGRVDETGTGLALDEVDRTRWDLTLLRAGLADATLAAAGDGRFALEAAIAGLHSSARTFADTDWERIVSLYLALEQRWPSPSVQVARLTATAHGCLARGADTAEVERELRALEAGAAAYARRDAALALADIAWRTGRRDEATALYRDLAEVMEAEPLRRFCLRRASGAPDQPSETG</sequence>
<gene>
    <name evidence="7" type="ORF">FBY41_4059</name>
</gene>
<accession>A0A543HFY0</accession>
<keyword evidence="3" id="KW-0731">Sigma factor</keyword>
<evidence type="ECO:0000313" key="8">
    <source>
        <dbReference type="Proteomes" id="UP000316747"/>
    </source>
</evidence>
<dbReference type="PANTHER" id="PTHR47756">
    <property type="entry name" value="BLL6612 PROTEIN-RELATED"/>
    <property type="match status" value="1"/>
</dbReference>
<comment type="similarity">
    <text evidence="1">Belongs to the sigma-70 factor family. ECF subfamily.</text>
</comment>
<keyword evidence="2" id="KW-0805">Transcription regulation</keyword>
<evidence type="ECO:0000256" key="4">
    <source>
        <dbReference type="ARBA" id="ARBA00023163"/>
    </source>
</evidence>
<dbReference type="EMBL" id="VFPM01000004">
    <property type="protein sequence ID" value="TQM57238.1"/>
    <property type="molecule type" value="Genomic_DNA"/>
</dbReference>
<dbReference type="GO" id="GO:0006352">
    <property type="term" value="P:DNA-templated transcription initiation"/>
    <property type="evidence" value="ECO:0007669"/>
    <property type="project" value="InterPro"/>
</dbReference>
<protein>
    <submittedName>
        <fullName evidence="7">RNA polymerase sigma-70 factor (ECF subfamily)</fullName>
    </submittedName>
</protein>
<keyword evidence="4" id="KW-0804">Transcription</keyword>
<feature type="domain" description="RNA polymerase sigma factor 70 region 4 type 2" evidence="5">
    <location>
        <begin position="126"/>
        <end position="169"/>
    </location>
</feature>
<name>A0A543HFY0_9MICO</name>
<dbReference type="SUPFAM" id="SSF88659">
    <property type="entry name" value="Sigma3 and sigma4 domains of RNA polymerase sigma factors"/>
    <property type="match status" value="1"/>
</dbReference>
<proteinExistence type="inferred from homology"/>
<organism evidence="7 8">
    <name type="scientific">Humibacillus xanthopallidus</name>
    <dbReference type="NCBI Taxonomy" id="412689"/>
    <lineage>
        <taxon>Bacteria</taxon>
        <taxon>Bacillati</taxon>
        <taxon>Actinomycetota</taxon>
        <taxon>Actinomycetes</taxon>
        <taxon>Micrococcales</taxon>
        <taxon>Intrasporangiaceae</taxon>
        <taxon>Humibacillus</taxon>
    </lineage>
</organism>
<dbReference type="InterPro" id="IPR013249">
    <property type="entry name" value="RNA_pol_sigma70_r4_t2"/>
</dbReference>
<evidence type="ECO:0000313" key="7">
    <source>
        <dbReference type="EMBL" id="TQM57238.1"/>
    </source>
</evidence>
<dbReference type="InterPro" id="IPR013325">
    <property type="entry name" value="RNA_pol_sigma_r2"/>
</dbReference>
<dbReference type="Pfam" id="PF20239">
    <property type="entry name" value="DUF6596"/>
    <property type="match status" value="1"/>
</dbReference>
<evidence type="ECO:0000256" key="1">
    <source>
        <dbReference type="ARBA" id="ARBA00010641"/>
    </source>
</evidence>
<evidence type="ECO:0000259" key="5">
    <source>
        <dbReference type="Pfam" id="PF08281"/>
    </source>
</evidence>
<dbReference type="SUPFAM" id="SSF88946">
    <property type="entry name" value="Sigma2 domain of RNA polymerase sigma factors"/>
    <property type="match status" value="1"/>
</dbReference>
<dbReference type="OrthoDB" id="9780299at2"/>
<dbReference type="RefSeq" id="WP_141846510.1">
    <property type="nucleotide sequence ID" value="NZ_VFPM01000004.1"/>
</dbReference>
<dbReference type="Gene3D" id="1.10.10.10">
    <property type="entry name" value="Winged helix-like DNA-binding domain superfamily/Winged helix DNA-binding domain"/>
    <property type="match status" value="1"/>
</dbReference>
<dbReference type="InterPro" id="IPR046531">
    <property type="entry name" value="DUF6596"/>
</dbReference>
<dbReference type="GO" id="GO:0016987">
    <property type="term" value="F:sigma factor activity"/>
    <property type="evidence" value="ECO:0007669"/>
    <property type="project" value="UniProtKB-KW"/>
</dbReference>
<evidence type="ECO:0000256" key="3">
    <source>
        <dbReference type="ARBA" id="ARBA00023082"/>
    </source>
</evidence>
<comment type="caution">
    <text evidence="7">The sequence shown here is derived from an EMBL/GenBank/DDBJ whole genome shotgun (WGS) entry which is preliminary data.</text>
</comment>
<dbReference type="GO" id="GO:0003677">
    <property type="term" value="F:DNA binding"/>
    <property type="evidence" value="ECO:0007669"/>
    <property type="project" value="InterPro"/>
</dbReference>
<dbReference type="Pfam" id="PF08281">
    <property type="entry name" value="Sigma70_r4_2"/>
    <property type="match status" value="1"/>
</dbReference>
<keyword evidence="8" id="KW-1185">Reference proteome</keyword>